<feature type="region of interest" description="Disordered" evidence="1">
    <location>
        <begin position="1"/>
        <end position="22"/>
    </location>
</feature>
<evidence type="ECO:0000256" key="1">
    <source>
        <dbReference type="SAM" id="MobiDB-lite"/>
    </source>
</evidence>
<evidence type="ECO:0000313" key="2">
    <source>
        <dbReference type="EMBL" id="CAE0125285.1"/>
    </source>
</evidence>
<organism evidence="2">
    <name type="scientific">Haptolina ericina</name>
    <dbReference type="NCBI Taxonomy" id="156174"/>
    <lineage>
        <taxon>Eukaryota</taxon>
        <taxon>Haptista</taxon>
        <taxon>Haptophyta</taxon>
        <taxon>Prymnesiophyceae</taxon>
        <taxon>Prymnesiales</taxon>
        <taxon>Prymnesiaceae</taxon>
        <taxon>Haptolina</taxon>
    </lineage>
</organism>
<sequence>MVDMNDSRRLSDHHDHRHHPSNCELQHMDPHYSLSSQASPSTWRVGSDVGKCSLSSVMPRVNAQISCNIKLIDTAISHLRGKKLVLMGDSIMLQQWLATILLLSSSGIGLSCPDLRGIYLAGWDGIPHFWCTHTNAPSSVRMSLCFAHNYPELHELAPRLKELVVSGDVNKHDVVLLNTGIWHPTDFDMTKGALDDLHNLMDDPSALSTPISPPGSPATGMPRIFWRETAPQHFPTSKCPEGDDSQSGCGSMWNLPVDEQSRCAPCPKNISQSFECGGRGVERQNRVAQEHIAAHHRDSPKSNLPIVPIWQRSIADWEYHLGVTTNRNVSTILDCTHWCLPSTTVNSWTLQLFAMLTGGKQC</sequence>
<protein>
    <submittedName>
        <fullName evidence="2">Uncharacterized protein</fullName>
    </submittedName>
</protein>
<proteinExistence type="predicted"/>
<name>A0A7S3B551_9EUKA</name>
<feature type="compositionally biased region" description="Basic and acidic residues" evidence="1">
    <location>
        <begin position="1"/>
        <end position="14"/>
    </location>
</feature>
<gene>
    <name evidence="2" type="ORF">HERI1096_LOCUS25491</name>
</gene>
<accession>A0A7S3B551</accession>
<dbReference type="EMBL" id="HBHX01046067">
    <property type="protein sequence ID" value="CAE0125285.1"/>
    <property type="molecule type" value="Transcribed_RNA"/>
</dbReference>
<reference evidence="2" key="1">
    <citation type="submission" date="2021-01" db="EMBL/GenBank/DDBJ databases">
        <authorList>
            <person name="Corre E."/>
            <person name="Pelletier E."/>
            <person name="Niang G."/>
            <person name="Scheremetjew M."/>
            <person name="Finn R."/>
            <person name="Kale V."/>
            <person name="Holt S."/>
            <person name="Cochrane G."/>
            <person name="Meng A."/>
            <person name="Brown T."/>
            <person name="Cohen L."/>
        </authorList>
    </citation>
    <scope>NUCLEOTIDE SEQUENCE</scope>
    <source>
        <strain evidence="2">CCMP281</strain>
    </source>
</reference>
<dbReference type="AlphaFoldDB" id="A0A7S3B551"/>